<dbReference type="InterPro" id="IPR020841">
    <property type="entry name" value="PKS_Beta-ketoAc_synthase_dom"/>
</dbReference>
<reference evidence="5 6" key="1">
    <citation type="journal article" date="2014" name="Genome Announc.">
        <title>Draft Genome Sequence of the Antitrypanosomally Active Sponge-Associated Bacterium Actinokineospora sp. Strain EG49.</title>
        <authorList>
            <person name="Harjes J."/>
            <person name="Ryu T."/>
            <person name="Abdelmohsen U.R."/>
            <person name="Moitinho-Silva L."/>
            <person name="Horn H."/>
            <person name="Ravasi T."/>
            <person name="Hentschel U."/>
        </authorList>
    </citation>
    <scope>NUCLEOTIDE SEQUENCE [LARGE SCALE GENOMIC DNA]</scope>
    <source>
        <strain evidence="5 6">EG49</strain>
    </source>
</reference>
<comment type="caution">
    <text evidence="5">The sequence shown here is derived from an EMBL/GenBank/DDBJ whole genome shotgun (WGS) entry which is preliminary data.</text>
</comment>
<proteinExistence type="inferred from homology"/>
<dbReference type="SMART" id="SM00825">
    <property type="entry name" value="PKS_KS"/>
    <property type="match status" value="1"/>
</dbReference>
<protein>
    <submittedName>
        <fullName evidence="5">3-oxoacyl-[acyl-carrier-protein] synthase, KASII</fullName>
        <ecNumber evidence="5">2.3.1.41</ecNumber>
    </submittedName>
</protein>
<dbReference type="eggNOG" id="COG0304">
    <property type="taxonomic scope" value="Bacteria"/>
</dbReference>
<dbReference type="GO" id="GO:0005829">
    <property type="term" value="C:cytosol"/>
    <property type="evidence" value="ECO:0007669"/>
    <property type="project" value="TreeGrafter"/>
</dbReference>
<organism evidence="5 6">
    <name type="scientific">Actinokineospora spheciospongiae</name>
    <dbReference type="NCBI Taxonomy" id="909613"/>
    <lineage>
        <taxon>Bacteria</taxon>
        <taxon>Bacillati</taxon>
        <taxon>Actinomycetota</taxon>
        <taxon>Actinomycetes</taxon>
        <taxon>Pseudonocardiales</taxon>
        <taxon>Pseudonocardiaceae</taxon>
        <taxon>Actinokineospora</taxon>
    </lineage>
</organism>
<dbReference type="Pfam" id="PF00109">
    <property type="entry name" value="ketoacyl-synt"/>
    <property type="match status" value="1"/>
</dbReference>
<dbReference type="Proteomes" id="UP000019277">
    <property type="component" value="Unassembled WGS sequence"/>
</dbReference>
<keyword evidence="5" id="KW-0012">Acyltransferase</keyword>
<dbReference type="InterPro" id="IPR014030">
    <property type="entry name" value="Ketoacyl_synth_N"/>
</dbReference>
<dbReference type="GO" id="GO:0004315">
    <property type="term" value="F:3-oxoacyl-[acyl-carrier-protein] synthase activity"/>
    <property type="evidence" value="ECO:0007669"/>
    <property type="project" value="UniProtKB-EC"/>
</dbReference>
<evidence type="ECO:0000256" key="3">
    <source>
        <dbReference type="RuleBase" id="RU003694"/>
    </source>
</evidence>
<feature type="domain" description="Ketosynthase family 3 (KS3)" evidence="4">
    <location>
        <begin position="1"/>
        <end position="346"/>
    </location>
</feature>
<dbReference type="STRING" id="909613.UO65_4437"/>
<gene>
    <name evidence="5" type="ORF">UO65_4437</name>
</gene>
<dbReference type="Gene3D" id="3.40.47.10">
    <property type="match status" value="1"/>
</dbReference>
<sequence length="347" mass="34515">MAVAAMAVRTGFGRGGAGLLGAGFAGTPAFAPVTRFDTAGRRTDRAATLPGCPDLAEELTGVVAEVCAGLTAAQRAATPVLLAAHADAANAEVAAAVVAGTGVAGVPRTYTNACVAASTAVADAATVLRTGRAERVVVAAGYLVEPAMFGLFDAGRALARDGRARPFSRGRQGMVLGDGVAAVLLTPDTGSPLATIEGWGRTGDGHHVVKPAPDGSGLARAIGTALERGGVDPAEVGYVNANGTGTEFNDAAEVAALRRVFARAPVPVSSTKSVHGHALEASGLVELVVTVLALGEGRLPVNAGYLGPDPACELDLVLEPRTAAPRYALTLNSAFGGANTALLVGAP</sequence>
<dbReference type="PATRIC" id="fig|909613.9.peg.4439"/>
<accession>W7J2H4</accession>
<comment type="similarity">
    <text evidence="1 3">Belongs to the thiolase-like superfamily. Beta-ketoacyl-ACP synthases family.</text>
</comment>
<dbReference type="InterPro" id="IPR000794">
    <property type="entry name" value="Beta-ketoacyl_synthase"/>
</dbReference>
<dbReference type="InterPro" id="IPR016039">
    <property type="entry name" value="Thiolase-like"/>
</dbReference>
<evidence type="ECO:0000256" key="1">
    <source>
        <dbReference type="ARBA" id="ARBA00008467"/>
    </source>
</evidence>
<dbReference type="PROSITE" id="PS52004">
    <property type="entry name" value="KS3_2"/>
    <property type="match status" value="1"/>
</dbReference>
<evidence type="ECO:0000313" key="6">
    <source>
        <dbReference type="Proteomes" id="UP000019277"/>
    </source>
</evidence>
<dbReference type="InterPro" id="IPR014031">
    <property type="entry name" value="Ketoacyl_synth_C"/>
</dbReference>
<dbReference type="Pfam" id="PF02801">
    <property type="entry name" value="Ketoacyl-synt_C"/>
    <property type="match status" value="1"/>
</dbReference>
<dbReference type="AlphaFoldDB" id="W7J2H4"/>
<name>W7J2H4_9PSEU</name>
<dbReference type="SUPFAM" id="SSF53901">
    <property type="entry name" value="Thiolase-like"/>
    <property type="match status" value="2"/>
</dbReference>
<evidence type="ECO:0000256" key="2">
    <source>
        <dbReference type="ARBA" id="ARBA00022679"/>
    </source>
</evidence>
<evidence type="ECO:0000313" key="5">
    <source>
        <dbReference type="EMBL" id="EWC60329.1"/>
    </source>
</evidence>
<evidence type="ECO:0000259" key="4">
    <source>
        <dbReference type="PROSITE" id="PS52004"/>
    </source>
</evidence>
<dbReference type="PANTHER" id="PTHR11712:SF336">
    <property type="entry name" value="3-OXOACYL-[ACYL-CARRIER-PROTEIN] SYNTHASE, MITOCHONDRIAL"/>
    <property type="match status" value="1"/>
</dbReference>
<keyword evidence="2 3" id="KW-0808">Transferase</keyword>
<dbReference type="GO" id="GO:0006633">
    <property type="term" value="P:fatty acid biosynthetic process"/>
    <property type="evidence" value="ECO:0007669"/>
    <property type="project" value="TreeGrafter"/>
</dbReference>
<keyword evidence="6" id="KW-1185">Reference proteome</keyword>
<dbReference type="PANTHER" id="PTHR11712">
    <property type="entry name" value="POLYKETIDE SYNTHASE-RELATED"/>
    <property type="match status" value="1"/>
</dbReference>
<dbReference type="EC" id="2.3.1.41" evidence="5"/>
<dbReference type="EMBL" id="AYXG01000165">
    <property type="protein sequence ID" value="EWC60329.1"/>
    <property type="molecule type" value="Genomic_DNA"/>
</dbReference>